<dbReference type="KEGG" id="jre:109019118"/>
<proteinExistence type="predicted"/>
<dbReference type="OrthoDB" id="2272416at2759"/>
<accession>A0A2I4HL42</accession>
<dbReference type="Pfam" id="PF03732">
    <property type="entry name" value="Retrotrans_gag"/>
    <property type="match status" value="1"/>
</dbReference>
<evidence type="ECO:0000313" key="2">
    <source>
        <dbReference type="Proteomes" id="UP000235220"/>
    </source>
</evidence>
<dbReference type="GO" id="GO:0003676">
    <property type="term" value="F:nucleic acid binding"/>
    <property type="evidence" value="ECO:0007669"/>
    <property type="project" value="InterPro"/>
</dbReference>
<dbReference type="InterPro" id="IPR005162">
    <property type="entry name" value="Retrotrans_gag_dom"/>
</dbReference>
<dbReference type="SMART" id="SM00343">
    <property type="entry name" value="ZnF_C2HC"/>
    <property type="match status" value="1"/>
</dbReference>
<dbReference type="GeneID" id="109019118"/>
<dbReference type="Pfam" id="PF00098">
    <property type="entry name" value="zf-CCHC"/>
    <property type="match status" value="1"/>
</dbReference>
<evidence type="ECO:0000313" key="3">
    <source>
        <dbReference type="RefSeq" id="XP_018856884.1"/>
    </source>
</evidence>
<dbReference type="PANTHER" id="PTHR34482:SF36">
    <property type="entry name" value="RETROTRANSPOSON GAG DOMAIN-CONTAINING PROTEIN"/>
    <property type="match status" value="1"/>
</dbReference>
<dbReference type="PROSITE" id="PS50158">
    <property type="entry name" value="ZF_CCHC"/>
    <property type="match status" value="1"/>
</dbReference>
<dbReference type="AlphaFoldDB" id="A0A2I4HL42"/>
<gene>
    <name evidence="3" type="primary">LOC109019118</name>
</gene>
<organism evidence="2 3">
    <name type="scientific">Juglans regia</name>
    <name type="common">English walnut</name>
    <dbReference type="NCBI Taxonomy" id="51240"/>
    <lineage>
        <taxon>Eukaryota</taxon>
        <taxon>Viridiplantae</taxon>
        <taxon>Streptophyta</taxon>
        <taxon>Embryophyta</taxon>
        <taxon>Tracheophyta</taxon>
        <taxon>Spermatophyta</taxon>
        <taxon>Magnoliopsida</taxon>
        <taxon>eudicotyledons</taxon>
        <taxon>Gunneridae</taxon>
        <taxon>Pentapetalae</taxon>
        <taxon>rosids</taxon>
        <taxon>fabids</taxon>
        <taxon>Fagales</taxon>
        <taxon>Juglandaceae</taxon>
        <taxon>Juglans</taxon>
    </lineage>
</organism>
<dbReference type="Gene3D" id="4.10.60.10">
    <property type="entry name" value="Zinc finger, CCHC-type"/>
    <property type="match status" value="1"/>
</dbReference>
<feature type="compositionally biased region" description="Low complexity" evidence="1">
    <location>
        <begin position="290"/>
        <end position="301"/>
    </location>
</feature>
<dbReference type="PANTHER" id="PTHR34482">
    <property type="entry name" value="DNA DAMAGE-INDUCIBLE PROTEIN 1-LIKE"/>
    <property type="match status" value="1"/>
</dbReference>
<sequence>MAARRRVQTFEDLNENDNDGGCTFDQFNQTHPPIFDGRGDANTGEDWIQGIEEIFGVLECTDQQKVQFAAFKLTGEAKRWWNSEKVIREAEGIGVIVWAQFKQNFFDRFFPKADREARAREFTNLVQGTMTVRQYAARFAELSRFAAYLIPDKEKKTRKFEEGLNYKISERVMILQIQNFSELVHKATLVEQNLKKGAELQEQRKIAAPQGFSNLDQGSWKKKYEGSSSSQRLIQGNHTFNLCKFCNRIHAGECRKEVGSCFKCGKDGHFIRECPLLAKNNRRPNPPQNFRPNNQGNNQQRTVPARVFALTPGEAEDKDDVITGITF</sequence>
<reference evidence="3" key="1">
    <citation type="submission" date="2025-08" db="UniProtKB">
        <authorList>
            <consortium name="RefSeq"/>
        </authorList>
    </citation>
    <scope>IDENTIFICATION</scope>
    <source>
        <tissue evidence="3">Leaves</tissue>
    </source>
</reference>
<feature type="region of interest" description="Disordered" evidence="1">
    <location>
        <begin position="279"/>
        <end position="301"/>
    </location>
</feature>
<dbReference type="Proteomes" id="UP000235220">
    <property type="component" value="Chromosome 4"/>
</dbReference>
<dbReference type="GO" id="GO:0008270">
    <property type="term" value="F:zinc ion binding"/>
    <property type="evidence" value="ECO:0007669"/>
    <property type="project" value="InterPro"/>
</dbReference>
<evidence type="ECO:0000256" key="1">
    <source>
        <dbReference type="SAM" id="MobiDB-lite"/>
    </source>
</evidence>
<dbReference type="RefSeq" id="XP_018856884.1">
    <property type="nucleotide sequence ID" value="XM_019001339.1"/>
</dbReference>
<dbReference type="InterPro" id="IPR001878">
    <property type="entry name" value="Znf_CCHC"/>
</dbReference>
<name>A0A2I4HL42_JUGRE</name>
<dbReference type="Gramene" id="Jr04_09680_p1">
    <property type="protein sequence ID" value="cds.Jr04_09680_p1"/>
    <property type="gene ID" value="Jr04_09680"/>
</dbReference>
<keyword evidence="2" id="KW-1185">Reference proteome</keyword>
<protein>
    <submittedName>
        <fullName evidence="3">Uncharacterized protein LOC109019118</fullName>
    </submittedName>
</protein>